<evidence type="ECO:0000313" key="5">
    <source>
        <dbReference type="Proteomes" id="UP000542742"/>
    </source>
</evidence>
<feature type="transmembrane region" description="Helical" evidence="1">
    <location>
        <begin position="16"/>
        <end position="37"/>
    </location>
</feature>
<evidence type="ECO:0000256" key="1">
    <source>
        <dbReference type="SAM" id="Phobius"/>
    </source>
</evidence>
<evidence type="ECO:0000313" key="4">
    <source>
        <dbReference type="EMBL" id="MBB4697847.1"/>
    </source>
</evidence>
<feature type="transmembrane region" description="Helical" evidence="1">
    <location>
        <begin position="58"/>
        <end position="76"/>
    </location>
</feature>
<evidence type="ECO:0008006" key="6">
    <source>
        <dbReference type="Google" id="ProtNLM"/>
    </source>
</evidence>
<name>A0A7W7D035_9ACTN</name>
<keyword evidence="1" id="KW-1133">Transmembrane helix</keyword>
<dbReference type="Pfam" id="PF23493">
    <property type="entry name" value="CysS_C"/>
    <property type="match status" value="1"/>
</dbReference>
<proteinExistence type="predicted"/>
<keyword evidence="1" id="KW-0472">Membrane</keyword>
<dbReference type="InterPro" id="IPR056411">
    <property type="entry name" value="CysS_C"/>
</dbReference>
<feature type="domain" description="YqeB PH" evidence="3">
    <location>
        <begin position="6"/>
        <end position="150"/>
    </location>
</feature>
<evidence type="ECO:0000259" key="3">
    <source>
        <dbReference type="Pfam" id="PF23494"/>
    </source>
</evidence>
<feature type="domain" description="Cysteinyl-tRNA ligase anticodon binding" evidence="2">
    <location>
        <begin position="167"/>
        <end position="216"/>
    </location>
</feature>
<dbReference type="Proteomes" id="UP000542742">
    <property type="component" value="Unassembled WGS sequence"/>
</dbReference>
<keyword evidence="5" id="KW-1185">Reference proteome</keyword>
<evidence type="ECO:0000259" key="2">
    <source>
        <dbReference type="Pfam" id="PF23493"/>
    </source>
</evidence>
<accession>A0A7W7D035</accession>
<dbReference type="RefSeq" id="WP_184955916.1">
    <property type="nucleotide sequence ID" value="NZ_BOMC01000025.1"/>
</dbReference>
<dbReference type="InterPro" id="IPR057798">
    <property type="entry name" value="PH_YqeB"/>
</dbReference>
<protein>
    <recommendedName>
        <fullName evidence="6">DUF308 domain-containing protein</fullName>
    </recommendedName>
</protein>
<dbReference type="EMBL" id="JACHMF010000001">
    <property type="protein sequence ID" value="MBB4697847.1"/>
    <property type="molecule type" value="Genomic_DNA"/>
</dbReference>
<gene>
    <name evidence="4" type="ORF">BKA14_007995</name>
</gene>
<dbReference type="AlphaFoldDB" id="A0A7W7D035"/>
<dbReference type="Pfam" id="PF23494">
    <property type="entry name" value="bPH_10"/>
    <property type="match status" value="1"/>
</dbReference>
<comment type="caution">
    <text evidence="4">The sequence shown here is derived from an EMBL/GenBank/DDBJ whole genome shotgun (WGS) entry which is preliminary data.</text>
</comment>
<keyword evidence="1" id="KW-0812">Transmembrane</keyword>
<organism evidence="4 5">
    <name type="scientific">Paractinoplanes abujensis</name>
    <dbReference type="NCBI Taxonomy" id="882441"/>
    <lineage>
        <taxon>Bacteria</taxon>
        <taxon>Bacillati</taxon>
        <taxon>Actinomycetota</taxon>
        <taxon>Actinomycetes</taxon>
        <taxon>Micromonosporales</taxon>
        <taxon>Micromonosporaceae</taxon>
        <taxon>Paractinoplanes</taxon>
    </lineage>
</organism>
<reference evidence="4 5" key="1">
    <citation type="submission" date="2020-08" db="EMBL/GenBank/DDBJ databases">
        <title>Sequencing the genomes of 1000 actinobacteria strains.</title>
        <authorList>
            <person name="Klenk H.-P."/>
        </authorList>
    </citation>
    <scope>NUCLEOTIDE SEQUENCE [LARGE SCALE GENOMIC DNA]</scope>
    <source>
        <strain evidence="4 5">DSM 45518</strain>
    </source>
</reference>
<sequence>MLEQETTVPTPMWGRVLVWLCLPLLGAALLWGVLLLIDRLPFGGPLELVRRLPEPWDLVAALGVGLIIGLIFAALVDAESLTVRITSMEVVLTRPGHRRAVPRGDIAVAFPDRDQLVLLGRTGQELAREPSHLSHQRLRTAFGSRGVAWAEQDPYLEAYRRWVPRLPEVPDAADAVFTARQKALNSGDDEDVRELREELGRLGFVVRDDKKKQYWRRVPS</sequence>